<accession>A0AAE3DTI2</accession>
<dbReference type="PANTHER" id="PTHR43744:SF9">
    <property type="entry name" value="POLYGALACTURONAN_RHAMNOGALACTURONAN TRANSPORT SYSTEM PERMEASE PROTEIN YTCP"/>
    <property type="match status" value="1"/>
</dbReference>
<feature type="transmembrane region" description="Helical" evidence="7">
    <location>
        <begin position="114"/>
        <end position="134"/>
    </location>
</feature>
<dbReference type="PANTHER" id="PTHR43744">
    <property type="entry name" value="ABC TRANSPORTER PERMEASE PROTEIN MG189-RELATED-RELATED"/>
    <property type="match status" value="1"/>
</dbReference>
<feature type="transmembrane region" description="Helical" evidence="7">
    <location>
        <begin position="75"/>
        <end position="102"/>
    </location>
</feature>
<dbReference type="EMBL" id="JAJEPR010000021">
    <property type="protein sequence ID" value="MCC2190536.1"/>
    <property type="molecule type" value="Genomic_DNA"/>
</dbReference>
<name>A0AAE3DTI2_9FIRM</name>
<evidence type="ECO:0000313" key="9">
    <source>
        <dbReference type="EMBL" id="MCC2190536.1"/>
    </source>
</evidence>
<dbReference type="Pfam" id="PF00528">
    <property type="entry name" value="BPD_transp_1"/>
    <property type="match status" value="1"/>
</dbReference>
<evidence type="ECO:0000256" key="2">
    <source>
        <dbReference type="ARBA" id="ARBA00022448"/>
    </source>
</evidence>
<keyword evidence="4 7" id="KW-0812">Transmembrane</keyword>
<feature type="transmembrane region" description="Helical" evidence="7">
    <location>
        <begin position="146"/>
        <end position="166"/>
    </location>
</feature>
<feature type="transmembrane region" description="Helical" evidence="7">
    <location>
        <begin position="271"/>
        <end position="290"/>
    </location>
</feature>
<dbReference type="PROSITE" id="PS50928">
    <property type="entry name" value="ABC_TM1"/>
    <property type="match status" value="1"/>
</dbReference>
<reference evidence="9 10" key="1">
    <citation type="submission" date="2021-10" db="EMBL/GenBank/DDBJ databases">
        <title>Anaerobic single-cell dispensing facilitates the cultivation of human gut bacteria.</title>
        <authorList>
            <person name="Afrizal A."/>
        </authorList>
    </citation>
    <scope>NUCLEOTIDE SEQUENCE [LARGE SCALE GENOMIC DNA]</scope>
    <source>
        <strain evidence="9 10">CLA-AA-H277</strain>
    </source>
</reference>
<keyword evidence="3" id="KW-1003">Cell membrane</keyword>
<sequence>MKKKNKIQTSTSRKVFMVCDYALLFLITLICIYPFWYIIIYTFSEGSQVDVKPPVFLPRGFTLSNYKDIFELNGFFHAVLISVLRTVIGTVASVLSCSFLGYLFTKEEMPFRKFLYRFLILTMYISGGMIASYIVMKSYGLLNNFWVYILPLMISAYNIVLIKTFVEQLPASLEESARLDGAGYLTVFTKLILPLSKPIIATVAVFVAVGQWNSWFDNHIYTRGNEALTTLQYLLYNYLNEAQRLADQIKNTTNAAGMSQLVSNSISPKGIRMTITVLASLPIFMVYPFMQKYFVKGIMVGAVKG</sequence>
<keyword evidence="10" id="KW-1185">Reference proteome</keyword>
<evidence type="ECO:0000256" key="3">
    <source>
        <dbReference type="ARBA" id="ARBA00022475"/>
    </source>
</evidence>
<dbReference type="Gene3D" id="1.10.3720.10">
    <property type="entry name" value="MetI-like"/>
    <property type="match status" value="1"/>
</dbReference>
<dbReference type="RefSeq" id="WP_178044854.1">
    <property type="nucleotide sequence ID" value="NZ_JAJEPR010000021.1"/>
</dbReference>
<dbReference type="Proteomes" id="UP001197875">
    <property type="component" value="Unassembled WGS sequence"/>
</dbReference>
<organism evidence="9 10">
    <name type="scientific">Fusicatenibacter faecihominis</name>
    <dbReference type="NCBI Taxonomy" id="2881276"/>
    <lineage>
        <taxon>Bacteria</taxon>
        <taxon>Bacillati</taxon>
        <taxon>Bacillota</taxon>
        <taxon>Clostridia</taxon>
        <taxon>Lachnospirales</taxon>
        <taxon>Lachnospiraceae</taxon>
        <taxon>Fusicatenibacter</taxon>
    </lineage>
</organism>
<feature type="transmembrane region" description="Helical" evidence="7">
    <location>
        <begin position="21"/>
        <end position="43"/>
    </location>
</feature>
<dbReference type="GO" id="GO:0055085">
    <property type="term" value="P:transmembrane transport"/>
    <property type="evidence" value="ECO:0007669"/>
    <property type="project" value="InterPro"/>
</dbReference>
<dbReference type="GO" id="GO:0005886">
    <property type="term" value="C:plasma membrane"/>
    <property type="evidence" value="ECO:0007669"/>
    <property type="project" value="UniProtKB-SubCell"/>
</dbReference>
<dbReference type="AlphaFoldDB" id="A0AAE3DTI2"/>
<dbReference type="InterPro" id="IPR000515">
    <property type="entry name" value="MetI-like"/>
</dbReference>
<comment type="subcellular location">
    <subcellularLocation>
        <location evidence="1 7">Cell membrane</location>
        <topology evidence="1 7">Multi-pass membrane protein</topology>
    </subcellularLocation>
</comment>
<dbReference type="SUPFAM" id="SSF161098">
    <property type="entry name" value="MetI-like"/>
    <property type="match status" value="1"/>
</dbReference>
<keyword evidence="2 7" id="KW-0813">Transport</keyword>
<evidence type="ECO:0000256" key="5">
    <source>
        <dbReference type="ARBA" id="ARBA00022989"/>
    </source>
</evidence>
<evidence type="ECO:0000259" key="8">
    <source>
        <dbReference type="PROSITE" id="PS50928"/>
    </source>
</evidence>
<evidence type="ECO:0000256" key="6">
    <source>
        <dbReference type="ARBA" id="ARBA00023136"/>
    </source>
</evidence>
<proteinExistence type="inferred from homology"/>
<evidence type="ECO:0000256" key="4">
    <source>
        <dbReference type="ARBA" id="ARBA00022692"/>
    </source>
</evidence>
<evidence type="ECO:0000256" key="7">
    <source>
        <dbReference type="RuleBase" id="RU363032"/>
    </source>
</evidence>
<protein>
    <submittedName>
        <fullName evidence="9">Carbohydrate ABC transporter permease</fullName>
    </submittedName>
</protein>
<evidence type="ECO:0000313" key="10">
    <source>
        <dbReference type="Proteomes" id="UP001197875"/>
    </source>
</evidence>
<keyword evidence="6 7" id="KW-0472">Membrane</keyword>
<gene>
    <name evidence="9" type="ORF">LKD71_12105</name>
</gene>
<evidence type="ECO:0000256" key="1">
    <source>
        <dbReference type="ARBA" id="ARBA00004651"/>
    </source>
</evidence>
<feature type="transmembrane region" description="Helical" evidence="7">
    <location>
        <begin position="187"/>
        <end position="209"/>
    </location>
</feature>
<keyword evidence="5 7" id="KW-1133">Transmembrane helix</keyword>
<comment type="similarity">
    <text evidence="7">Belongs to the binding-protein-dependent transport system permease family.</text>
</comment>
<feature type="domain" description="ABC transmembrane type-1" evidence="8">
    <location>
        <begin position="79"/>
        <end position="290"/>
    </location>
</feature>
<dbReference type="CDD" id="cd06261">
    <property type="entry name" value="TM_PBP2"/>
    <property type="match status" value="1"/>
</dbReference>
<comment type="caution">
    <text evidence="9">The sequence shown here is derived from an EMBL/GenBank/DDBJ whole genome shotgun (WGS) entry which is preliminary data.</text>
</comment>
<dbReference type="InterPro" id="IPR035906">
    <property type="entry name" value="MetI-like_sf"/>
</dbReference>